<evidence type="ECO:0000256" key="1">
    <source>
        <dbReference type="SAM" id="Phobius"/>
    </source>
</evidence>
<feature type="transmembrane region" description="Helical" evidence="1">
    <location>
        <begin position="297"/>
        <end position="318"/>
    </location>
</feature>
<reference evidence="2 3" key="1">
    <citation type="submission" date="2017-09" db="EMBL/GenBank/DDBJ databases">
        <title>Genomic, metabolic, and phenotypic characteristics of bacterial isolates from the natural microbiome of the model nematode Caenorhabditis elegans.</title>
        <authorList>
            <person name="Zimmermann J."/>
            <person name="Obeng N."/>
            <person name="Yang W."/>
            <person name="Obeng O."/>
            <person name="Kissoyan K."/>
            <person name="Pees B."/>
            <person name="Dirksen P."/>
            <person name="Hoppner M."/>
            <person name="Franke A."/>
            <person name="Rosenstiel P."/>
            <person name="Leippe M."/>
            <person name="Dierking K."/>
            <person name="Kaleta C."/>
            <person name="Schulenburg H."/>
        </authorList>
    </citation>
    <scope>NUCLEOTIDE SEQUENCE [LARGE SCALE GENOMIC DNA]</scope>
    <source>
        <strain evidence="2 3">MYb73</strain>
    </source>
</reference>
<feature type="transmembrane region" description="Helical" evidence="1">
    <location>
        <begin position="179"/>
        <end position="198"/>
    </location>
</feature>
<feature type="transmembrane region" description="Helical" evidence="1">
    <location>
        <begin position="218"/>
        <end position="236"/>
    </location>
</feature>
<dbReference type="AlphaFoldDB" id="A0A2S0ID70"/>
<sequence>MPPRSSQKFPWYVALSSVAVLAAAIRLGYPIPKGAVSHSSHGFFSDGPQLFAYLLLAGIAAFMCAQSRLERRSISGYESERAFVLWFMGAFAFLCAFAGSALFGHLRDFIFYVMYAWGSGDHEDAWGRAQAVAAIVRALSPVVLVLMVGAAFFFCAVVFKREEVRGAGDAARRFRAIGMFTGVVAVASLLVEAGAPGFTPSNFIRAYGFSWQPVYGSLSVLFWTALPTFIIARRVTPRDVPISRPGRILVFGIATVAAIQLLRTAAMAIGWKPFIVAVFDAGYFPALADFQENHPPATVAIVYVIQLPLALASVWFGARLALKCARFNDPHDAIVKTC</sequence>
<proteinExistence type="predicted"/>
<gene>
    <name evidence="2" type="ORF">CLM73_23960</name>
</gene>
<evidence type="ECO:0000313" key="3">
    <source>
        <dbReference type="Proteomes" id="UP000239477"/>
    </source>
</evidence>
<keyword evidence="1" id="KW-1133">Transmembrane helix</keyword>
<dbReference type="EMBL" id="CP023270">
    <property type="protein sequence ID" value="AVJ29908.1"/>
    <property type="molecule type" value="Genomic_DNA"/>
</dbReference>
<feature type="transmembrane region" description="Helical" evidence="1">
    <location>
        <begin position="12"/>
        <end position="31"/>
    </location>
</feature>
<keyword evidence="1" id="KW-0812">Transmembrane</keyword>
<name>A0A2S0ID70_9BURK</name>
<accession>A0A2S0ID70</accession>
<feature type="transmembrane region" description="Helical" evidence="1">
    <location>
        <begin position="248"/>
        <end position="271"/>
    </location>
</feature>
<feature type="transmembrane region" description="Helical" evidence="1">
    <location>
        <begin position="51"/>
        <end position="70"/>
    </location>
</feature>
<organism evidence="2 3">
    <name type="scientific">Achromobacter spanius</name>
    <dbReference type="NCBI Taxonomy" id="217203"/>
    <lineage>
        <taxon>Bacteria</taxon>
        <taxon>Pseudomonadati</taxon>
        <taxon>Pseudomonadota</taxon>
        <taxon>Betaproteobacteria</taxon>
        <taxon>Burkholderiales</taxon>
        <taxon>Alcaligenaceae</taxon>
        <taxon>Achromobacter</taxon>
    </lineage>
</organism>
<feature type="transmembrane region" description="Helical" evidence="1">
    <location>
        <begin position="138"/>
        <end position="159"/>
    </location>
</feature>
<dbReference type="RefSeq" id="WP_105240557.1">
    <property type="nucleotide sequence ID" value="NZ_CP023270.1"/>
</dbReference>
<keyword evidence="1" id="KW-0472">Membrane</keyword>
<evidence type="ECO:0000313" key="2">
    <source>
        <dbReference type="EMBL" id="AVJ29908.1"/>
    </source>
</evidence>
<feature type="transmembrane region" description="Helical" evidence="1">
    <location>
        <begin position="82"/>
        <end position="104"/>
    </location>
</feature>
<dbReference type="Proteomes" id="UP000239477">
    <property type="component" value="Chromosome"/>
</dbReference>
<protein>
    <submittedName>
        <fullName evidence="2">Uncharacterized protein</fullName>
    </submittedName>
</protein>
<keyword evidence="3" id="KW-1185">Reference proteome</keyword>